<dbReference type="AlphaFoldDB" id="A0A8H6SHI1"/>
<comment type="caution">
    <text evidence="8">The sequence shown here is derived from an EMBL/GenBank/DDBJ whole genome shotgun (WGS) entry which is preliminary data.</text>
</comment>
<evidence type="ECO:0000256" key="3">
    <source>
        <dbReference type="ARBA" id="ARBA00022771"/>
    </source>
</evidence>
<keyword evidence="1 5" id="KW-0479">Metal-binding</keyword>
<evidence type="ECO:0000256" key="6">
    <source>
        <dbReference type="SAM" id="MobiDB-lite"/>
    </source>
</evidence>
<keyword evidence="3 5" id="KW-0863">Zinc-finger</keyword>
<dbReference type="GO" id="GO:0003729">
    <property type="term" value="F:mRNA binding"/>
    <property type="evidence" value="ECO:0007669"/>
    <property type="project" value="InterPro"/>
</dbReference>
<feature type="zinc finger region" description="C3H1-type" evidence="5">
    <location>
        <begin position="46"/>
        <end position="75"/>
    </location>
</feature>
<gene>
    <name evidence="8" type="ORF">HMN09_00975400</name>
</gene>
<dbReference type="InterPro" id="IPR000571">
    <property type="entry name" value="Znf_CCCH"/>
</dbReference>
<dbReference type="EMBL" id="JACAZE010000014">
    <property type="protein sequence ID" value="KAF7299698.1"/>
    <property type="molecule type" value="Genomic_DNA"/>
</dbReference>
<feature type="domain" description="C3H1-type" evidence="7">
    <location>
        <begin position="87"/>
        <end position="114"/>
    </location>
</feature>
<reference evidence="8" key="1">
    <citation type="submission" date="2020-05" db="EMBL/GenBank/DDBJ databases">
        <title>Mycena genomes resolve the evolution of fungal bioluminescence.</title>
        <authorList>
            <person name="Tsai I.J."/>
        </authorList>
    </citation>
    <scope>NUCLEOTIDE SEQUENCE</scope>
    <source>
        <strain evidence="8">110903Hualien_Pintung</strain>
    </source>
</reference>
<dbReference type="SMART" id="SM00356">
    <property type="entry name" value="ZnF_C3H1"/>
    <property type="match status" value="3"/>
</dbReference>
<dbReference type="PANTHER" id="PTHR12547">
    <property type="entry name" value="CCCH ZINC FINGER/TIS11-RELATED"/>
    <property type="match status" value="1"/>
</dbReference>
<feature type="zinc finger region" description="C3H1-type" evidence="5">
    <location>
        <begin position="246"/>
        <end position="274"/>
    </location>
</feature>
<accession>A0A8H6SHI1</accession>
<feature type="region of interest" description="Disordered" evidence="6">
    <location>
        <begin position="281"/>
        <end position="310"/>
    </location>
</feature>
<evidence type="ECO:0000256" key="4">
    <source>
        <dbReference type="ARBA" id="ARBA00022833"/>
    </source>
</evidence>
<keyword evidence="2" id="KW-0677">Repeat</keyword>
<feature type="compositionally biased region" description="Low complexity" evidence="6">
    <location>
        <begin position="23"/>
        <end position="39"/>
    </location>
</feature>
<sequence>MTLALATTTPASGLIPALEPAFPSTTATTTTTTTTSSPTKRASHKKRHTKPCRYYQIGTCPHTEQEDCDFAHVYNDQLPPGMLAATQPKQKQCRYWAQGNCTNGIWCMYKHGDAEDAAVLDEYRKIALANQDFQPLSQPLSPSPMYMNGHWYPQYRPDTYSTSPPSSDTSSEEYHSGFAAYPVSPGYGPAPYEPVFPLSPGPMSPVFRMQPAPLHEIFGGQVNYVQPPAPAPAPVPAPFSRNKAASYKTKPCRYYKPGSVCPSGDACTFIHDEPNDSLGTIARPSTPEYTAPRAPDTSLPARPLSQREENSRRGYFPISWRVIGGGVLCGGPDATGKNRDDLSGSDVDLEFDENDVESDSEDSMDDVLYNVPPGLGKPGPGAALSLTLPPVAFPSLGSLALEEVEKDASMLTPTGAAARQRASSIPSTPINGHVDVFRLFSAESPGGL</sequence>
<evidence type="ECO:0000256" key="2">
    <source>
        <dbReference type="ARBA" id="ARBA00022737"/>
    </source>
</evidence>
<protein>
    <recommendedName>
        <fullName evidence="7">C3H1-type domain-containing protein</fullName>
    </recommendedName>
</protein>
<evidence type="ECO:0000313" key="9">
    <source>
        <dbReference type="Proteomes" id="UP000613580"/>
    </source>
</evidence>
<name>A0A8H6SHI1_MYCCL</name>
<keyword evidence="9" id="KW-1185">Reference proteome</keyword>
<dbReference type="Gene3D" id="4.10.1000.10">
    <property type="entry name" value="Zinc finger, CCCH-type"/>
    <property type="match status" value="2"/>
</dbReference>
<dbReference type="PANTHER" id="PTHR12547:SF18">
    <property type="entry name" value="PROTEIN TIS11"/>
    <property type="match status" value="1"/>
</dbReference>
<dbReference type="InterPro" id="IPR045877">
    <property type="entry name" value="ZFP36-like"/>
</dbReference>
<evidence type="ECO:0000256" key="1">
    <source>
        <dbReference type="ARBA" id="ARBA00022723"/>
    </source>
</evidence>
<feature type="domain" description="C3H1-type" evidence="7">
    <location>
        <begin position="46"/>
        <end position="75"/>
    </location>
</feature>
<dbReference type="SUPFAM" id="SSF90229">
    <property type="entry name" value="CCCH zinc finger"/>
    <property type="match status" value="2"/>
</dbReference>
<proteinExistence type="predicted"/>
<dbReference type="InterPro" id="IPR036855">
    <property type="entry name" value="Znf_CCCH_sf"/>
</dbReference>
<evidence type="ECO:0000256" key="5">
    <source>
        <dbReference type="PROSITE-ProRule" id="PRU00723"/>
    </source>
</evidence>
<dbReference type="Pfam" id="PF00642">
    <property type="entry name" value="zf-CCCH"/>
    <property type="match status" value="1"/>
</dbReference>
<organism evidence="8 9">
    <name type="scientific">Mycena chlorophos</name>
    <name type="common">Agaric fungus</name>
    <name type="synonym">Agaricus chlorophos</name>
    <dbReference type="NCBI Taxonomy" id="658473"/>
    <lineage>
        <taxon>Eukaryota</taxon>
        <taxon>Fungi</taxon>
        <taxon>Dikarya</taxon>
        <taxon>Basidiomycota</taxon>
        <taxon>Agaricomycotina</taxon>
        <taxon>Agaricomycetes</taxon>
        <taxon>Agaricomycetidae</taxon>
        <taxon>Agaricales</taxon>
        <taxon>Marasmiineae</taxon>
        <taxon>Mycenaceae</taxon>
        <taxon>Mycena</taxon>
    </lineage>
</organism>
<dbReference type="PROSITE" id="PS50103">
    <property type="entry name" value="ZF_C3H1"/>
    <property type="match status" value="3"/>
</dbReference>
<keyword evidence="4 5" id="KW-0862">Zinc</keyword>
<dbReference type="Pfam" id="PF14608">
    <property type="entry name" value="zf-CCCH_2"/>
    <property type="match status" value="1"/>
</dbReference>
<feature type="region of interest" description="Disordered" evidence="6">
    <location>
        <begin position="14"/>
        <end position="47"/>
    </location>
</feature>
<feature type="zinc finger region" description="C3H1-type" evidence="5">
    <location>
        <begin position="87"/>
        <end position="114"/>
    </location>
</feature>
<dbReference type="Proteomes" id="UP000613580">
    <property type="component" value="Unassembled WGS sequence"/>
</dbReference>
<evidence type="ECO:0000313" key="8">
    <source>
        <dbReference type="EMBL" id="KAF7299698.1"/>
    </source>
</evidence>
<evidence type="ECO:0000259" key="7">
    <source>
        <dbReference type="PROSITE" id="PS50103"/>
    </source>
</evidence>
<feature type="domain" description="C3H1-type" evidence="7">
    <location>
        <begin position="246"/>
        <end position="274"/>
    </location>
</feature>
<dbReference type="OrthoDB" id="411372at2759"/>
<dbReference type="GO" id="GO:0008270">
    <property type="term" value="F:zinc ion binding"/>
    <property type="evidence" value="ECO:0007669"/>
    <property type="project" value="UniProtKB-KW"/>
</dbReference>